<dbReference type="InterPro" id="IPR011110">
    <property type="entry name" value="Reg_prop"/>
</dbReference>
<dbReference type="EMBL" id="DVKT01000077">
    <property type="protein sequence ID" value="HIT40469.1"/>
    <property type="molecule type" value="Genomic_DNA"/>
</dbReference>
<dbReference type="InterPro" id="IPR015943">
    <property type="entry name" value="WD40/YVTN_repeat-like_dom_sf"/>
</dbReference>
<accession>A0A9D1GHQ8</accession>
<comment type="caution">
    <text evidence="3">The sequence shown here is derived from an EMBL/GenBank/DDBJ whole genome shotgun (WGS) entry which is preliminary data.</text>
</comment>
<sequence length="769" mass="87265">MKKFLLILFACAFLLPASALQPVGKWEVYATFRTPKQICEGGDKVFFLADNSLFSYGKNDKEIRELSRLNILSDNNIILIAKSDNDLLVVVYNNSNIDLIDMNTEKTHNLPYIKNASITASKTVNDISFFGDETYLATDFGIVVLNNDRKEIKTTYTFNEKIYTAARQGDYLYCIRADRKLYRCRVDGIPYDINSWEETQNSYIKKLRPFGEGLLMLHDNDNLYYLIENSENATLFLPENKTKKIETQDNRLLIYTHDKQVYFYDEDLQPTTVLSLDNIGYEPVDVSCSNDQNRLWIIESESVVSLKYDRSSVLSQETEIPCNIYQKVYNPFSLTIANGRVYVSPAGVGYLNDEQDIDGYISILENGKWTNILPEGIPVSKHPSITWGNLYNIAVDPDDKETFYVGTWLEGLYRFKNNQYDTHWNDENSTIGNASDWAYKAGFIAFDKRKNLYVLNLNTECGLSVMQRNGTWYQLAYNDLKSQRNLNQIFIPEKSSAKWITCPAYNSFVFAFEENGTESISDDKTRKFTTFTDQNGESIDGNIFYEIAEDHDGKLWIATNRGPIVIANPDNFANSNFTCNRIKIARNDGTNLADYLLNDETIQAIAIDGADRKWFGTKNSGAYLVSKDGQETIYHFTSDNSPLPSDNIYDIAVHPETGEVFFATESGLVSFRAEATEPKDDYSDVYVFPNPVRPDYEGNITVTGLQENSLVKITDTAGNIIYQNFSTGGQLVWNGLTRSGDRLRSGIYLIFASVDNGGEGVVAKFAVVR</sequence>
<dbReference type="SUPFAM" id="SSF50969">
    <property type="entry name" value="YVTN repeat-like/Quinoprotein amine dehydrogenase"/>
    <property type="match status" value="1"/>
</dbReference>
<evidence type="ECO:0000256" key="1">
    <source>
        <dbReference type="SAM" id="SignalP"/>
    </source>
</evidence>
<keyword evidence="1" id="KW-0732">Signal</keyword>
<evidence type="ECO:0000259" key="2">
    <source>
        <dbReference type="Pfam" id="PF21544"/>
    </source>
</evidence>
<feature type="domain" description="PorZ N-terminal beta-propeller" evidence="2">
    <location>
        <begin position="45"/>
        <end position="196"/>
    </location>
</feature>
<dbReference type="Pfam" id="PF07494">
    <property type="entry name" value="Reg_prop"/>
    <property type="match status" value="1"/>
</dbReference>
<dbReference type="SUPFAM" id="SSF63829">
    <property type="entry name" value="Calcium-dependent phosphotriesterase"/>
    <property type="match status" value="1"/>
</dbReference>
<dbReference type="InterPro" id="IPR011044">
    <property type="entry name" value="Quino_amine_DH_bsu"/>
</dbReference>
<dbReference type="Proteomes" id="UP000886722">
    <property type="component" value="Unassembled WGS sequence"/>
</dbReference>
<protein>
    <recommendedName>
        <fullName evidence="2">PorZ N-terminal beta-propeller domain-containing protein</fullName>
    </recommendedName>
</protein>
<dbReference type="SUPFAM" id="SSF101898">
    <property type="entry name" value="NHL repeat"/>
    <property type="match status" value="1"/>
</dbReference>
<name>A0A9D1GHQ8_9BACT</name>
<dbReference type="InterPro" id="IPR048954">
    <property type="entry name" value="PorZ_N"/>
</dbReference>
<reference evidence="3" key="2">
    <citation type="journal article" date="2021" name="PeerJ">
        <title>Extensive microbial diversity within the chicken gut microbiome revealed by metagenomics and culture.</title>
        <authorList>
            <person name="Gilroy R."/>
            <person name="Ravi A."/>
            <person name="Getino M."/>
            <person name="Pursley I."/>
            <person name="Horton D.L."/>
            <person name="Alikhan N.F."/>
            <person name="Baker D."/>
            <person name="Gharbi K."/>
            <person name="Hall N."/>
            <person name="Watson M."/>
            <person name="Adriaenssens E.M."/>
            <person name="Foster-Nyarko E."/>
            <person name="Jarju S."/>
            <person name="Secka A."/>
            <person name="Antonio M."/>
            <person name="Oren A."/>
            <person name="Chaudhuri R.R."/>
            <person name="La Ragione R."/>
            <person name="Hildebrand F."/>
            <person name="Pallen M.J."/>
        </authorList>
    </citation>
    <scope>NUCLEOTIDE SEQUENCE</scope>
    <source>
        <strain evidence="3">21143</strain>
    </source>
</reference>
<organism evidence="3 4">
    <name type="scientific">Candidatus Caccoplasma intestinavium</name>
    <dbReference type="NCBI Taxonomy" id="2840716"/>
    <lineage>
        <taxon>Bacteria</taxon>
        <taxon>Pseudomonadati</taxon>
        <taxon>Bacteroidota</taxon>
        <taxon>Bacteroidia</taxon>
        <taxon>Bacteroidales</taxon>
        <taxon>Bacteroidaceae</taxon>
        <taxon>Bacteroidaceae incertae sedis</taxon>
        <taxon>Candidatus Caccoplasma</taxon>
    </lineage>
</organism>
<reference evidence="3" key="1">
    <citation type="submission" date="2020-10" db="EMBL/GenBank/DDBJ databases">
        <authorList>
            <person name="Gilroy R."/>
        </authorList>
    </citation>
    <scope>NUCLEOTIDE SEQUENCE</scope>
    <source>
        <strain evidence="3">21143</strain>
    </source>
</reference>
<dbReference type="Gene3D" id="2.130.10.10">
    <property type="entry name" value="YVTN repeat-like/Quinoprotein amine dehydrogenase"/>
    <property type="match status" value="1"/>
</dbReference>
<feature type="chain" id="PRO_5038811425" description="PorZ N-terminal beta-propeller domain-containing protein" evidence="1">
    <location>
        <begin position="20"/>
        <end position="769"/>
    </location>
</feature>
<dbReference type="Pfam" id="PF21544">
    <property type="entry name" value="PorZ_N_b_propeller"/>
    <property type="match status" value="1"/>
</dbReference>
<dbReference type="AlphaFoldDB" id="A0A9D1GHQ8"/>
<evidence type="ECO:0000313" key="4">
    <source>
        <dbReference type="Proteomes" id="UP000886722"/>
    </source>
</evidence>
<proteinExistence type="predicted"/>
<feature type="signal peptide" evidence="1">
    <location>
        <begin position="1"/>
        <end position="19"/>
    </location>
</feature>
<evidence type="ECO:0000313" key="3">
    <source>
        <dbReference type="EMBL" id="HIT40469.1"/>
    </source>
</evidence>
<gene>
    <name evidence="3" type="ORF">IAD06_10620</name>
</gene>